<gene>
    <name evidence="9" type="ORF">G7Z17_g7074</name>
</gene>
<sequence>MSTLAASRQAQTHGLGQRTFDPEDFRPPLLLSDPSNPSLHHQTLPASTSESSTSLRTTIQSPHPYHGSDRQLRSSQNKSRLPDWNEFYKNGLPQEIIVIEDTPEPCPERPTDQTPSYHTIVPSIKPTATRKRKFDEEPVTQPKKSTEEPYIERPGAKIVQAQHAEIRLPEPNSTPQLGSPDPRVNQKRKRTRYQLANGAAEIDARSLLGTNIEYKGLTKPVLRAKDVAVRGSRADKKIDDDDGHYIVVPDADLTNKIRKLLGQGTFGKVVQALDGKTNEVVAVKVIRSVQKYRDAAKIELRVLQTLRQNDAENKYRCIHLRDCFDFRGHTCLVMNLLDSSIFDYLKGNGFVPFPNSHIQSFAKQLLTSVAFVHDLGLIHTDLKPENILLCDASYQTFTYNRTIPSSRTSPGRQAEHRKVLLNPEIRLIDFGSATFQDEYHSSVVSTRHYRAPEIILGLGWSFPCDIWSIGCILVEFFTGDALFQTHDNVEHLALMEAVFDLKIDTELVRKVNRMSSRSNNAARNLYAMMGPKQHESA</sequence>
<comment type="caution">
    <text evidence="9">The sequence shown here is derived from an EMBL/GenBank/DDBJ whole genome shotgun (WGS) entry which is preliminary data.</text>
</comment>
<keyword evidence="3 6" id="KW-0547">Nucleotide-binding</keyword>
<keyword evidence="2" id="KW-0808">Transferase</keyword>
<keyword evidence="4" id="KW-0418">Kinase</keyword>
<dbReference type="Gene3D" id="3.30.200.20">
    <property type="entry name" value="Phosphorylase Kinase, domain 1"/>
    <property type="match status" value="1"/>
</dbReference>
<dbReference type="InterPro" id="IPR017441">
    <property type="entry name" value="Protein_kinase_ATP_BS"/>
</dbReference>
<dbReference type="PROSITE" id="PS50011">
    <property type="entry name" value="PROTEIN_KINASE_DOM"/>
    <property type="match status" value="1"/>
</dbReference>
<dbReference type="GO" id="GO:0005524">
    <property type="term" value="F:ATP binding"/>
    <property type="evidence" value="ECO:0007669"/>
    <property type="project" value="UniProtKB-UniRule"/>
</dbReference>
<name>A0A9P5H3L4_9HYPO</name>
<dbReference type="Gene3D" id="1.10.510.10">
    <property type="entry name" value="Transferase(Phosphotransferase) domain 1"/>
    <property type="match status" value="1"/>
</dbReference>
<evidence type="ECO:0000256" key="3">
    <source>
        <dbReference type="ARBA" id="ARBA00022741"/>
    </source>
</evidence>
<feature type="compositionally biased region" description="Polar residues" evidence="7">
    <location>
        <begin position="1"/>
        <end position="14"/>
    </location>
</feature>
<keyword evidence="5 6" id="KW-0067">ATP-binding</keyword>
<dbReference type="InterPro" id="IPR008271">
    <property type="entry name" value="Ser/Thr_kinase_AS"/>
</dbReference>
<proteinExistence type="predicted"/>
<evidence type="ECO:0000313" key="10">
    <source>
        <dbReference type="Proteomes" id="UP000722485"/>
    </source>
</evidence>
<dbReference type="AlphaFoldDB" id="A0A9P5H3L4"/>
<evidence type="ECO:0000256" key="7">
    <source>
        <dbReference type="SAM" id="MobiDB-lite"/>
    </source>
</evidence>
<dbReference type="EMBL" id="JAANBB010000149">
    <property type="protein sequence ID" value="KAF7548415.1"/>
    <property type="molecule type" value="Genomic_DNA"/>
</dbReference>
<evidence type="ECO:0000256" key="6">
    <source>
        <dbReference type="PROSITE-ProRule" id="PRU10141"/>
    </source>
</evidence>
<evidence type="ECO:0000259" key="8">
    <source>
        <dbReference type="PROSITE" id="PS50011"/>
    </source>
</evidence>
<feature type="compositionally biased region" description="Low complexity" evidence="7">
    <location>
        <begin position="27"/>
        <end position="58"/>
    </location>
</feature>
<feature type="region of interest" description="Disordered" evidence="7">
    <location>
        <begin position="128"/>
        <end position="149"/>
    </location>
</feature>
<feature type="region of interest" description="Disordered" evidence="7">
    <location>
        <begin position="168"/>
        <end position="188"/>
    </location>
</feature>
<organism evidence="9 10">
    <name type="scientific">Cylindrodendrum hubeiense</name>
    <dbReference type="NCBI Taxonomy" id="595255"/>
    <lineage>
        <taxon>Eukaryota</taxon>
        <taxon>Fungi</taxon>
        <taxon>Dikarya</taxon>
        <taxon>Ascomycota</taxon>
        <taxon>Pezizomycotina</taxon>
        <taxon>Sordariomycetes</taxon>
        <taxon>Hypocreomycetidae</taxon>
        <taxon>Hypocreales</taxon>
        <taxon>Nectriaceae</taxon>
        <taxon>Cylindrodendrum</taxon>
    </lineage>
</organism>
<dbReference type="PROSITE" id="PS00107">
    <property type="entry name" value="PROTEIN_KINASE_ATP"/>
    <property type="match status" value="1"/>
</dbReference>
<protein>
    <recommendedName>
        <fullName evidence="8">Protein kinase domain-containing protein</fullName>
    </recommendedName>
</protein>
<keyword evidence="1" id="KW-0723">Serine/threonine-protein kinase</keyword>
<dbReference type="SUPFAM" id="SSF56112">
    <property type="entry name" value="Protein kinase-like (PK-like)"/>
    <property type="match status" value="1"/>
</dbReference>
<accession>A0A9P5H3L4</accession>
<dbReference type="SMART" id="SM00220">
    <property type="entry name" value="S_TKc"/>
    <property type="match status" value="1"/>
</dbReference>
<dbReference type="Proteomes" id="UP000722485">
    <property type="component" value="Unassembled WGS sequence"/>
</dbReference>
<evidence type="ECO:0000313" key="9">
    <source>
        <dbReference type="EMBL" id="KAF7548415.1"/>
    </source>
</evidence>
<dbReference type="InterPro" id="IPR051175">
    <property type="entry name" value="CLK_kinases"/>
</dbReference>
<dbReference type="PROSITE" id="PS00108">
    <property type="entry name" value="PROTEIN_KINASE_ST"/>
    <property type="match status" value="1"/>
</dbReference>
<dbReference type="PANTHER" id="PTHR45646">
    <property type="entry name" value="SERINE/THREONINE-PROTEIN KINASE DOA-RELATED"/>
    <property type="match status" value="1"/>
</dbReference>
<feature type="binding site" evidence="6">
    <location>
        <position position="284"/>
    </location>
    <ligand>
        <name>ATP</name>
        <dbReference type="ChEBI" id="CHEBI:30616"/>
    </ligand>
</feature>
<evidence type="ECO:0000256" key="1">
    <source>
        <dbReference type="ARBA" id="ARBA00022527"/>
    </source>
</evidence>
<evidence type="ECO:0000256" key="5">
    <source>
        <dbReference type="ARBA" id="ARBA00022840"/>
    </source>
</evidence>
<dbReference type="InterPro" id="IPR011009">
    <property type="entry name" value="Kinase-like_dom_sf"/>
</dbReference>
<evidence type="ECO:0000256" key="4">
    <source>
        <dbReference type="ARBA" id="ARBA00022777"/>
    </source>
</evidence>
<reference evidence="9" key="1">
    <citation type="submission" date="2020-03" db="EMBL/GenBank/DDBJ databases">
        <title>Draft Genome Sequence of Cylindrodendrum hubeiense.</title>
        <authorList>
            <person name="Buettner E."/>
            <person name="Kellner H."/>
        </authorList>
    </citation>
    <scope>NUCLEOTIDE SEQUENCE</scope>
    <source>
        <strain evidence="9">IHI 201604</strain>
    </source>
</reference>
<feature type="region of interest" description="Disordered" evidence="7">
    <location>
        <begin position="1"/>
        <end position="84"/>
    </location>
</feature>
<feature type="domain" description="Protein kinase" evidence="8">
    <location>
        <begin position="255"/>
        <end position="537"/>
    </location>
</feature>
<dbReference type="GO" id="GO:0005634">
    <property type="term" value="C:nucleus"/>
    <property type="evidence" value="ECO:0007669"/>
    <property type="project" value="TreeGrafter"/>
</dbReference>
<dbReference type="CDD" id="cd14134">
    <property type="entry name" value="PKc_CLK"/>
    <property type="match status" value="1"/>
</dbReference>
<dbReference type="InterPro" id="IPR000719">
    <property type="entry name" value="Prot_kinase_dom"/>
</dbReference>
<dbReference type="PANTHER" id="PTHR45646:SF11">
    <property type="entry name" value="SERINE_THREONINE-PROTEIN KINASE DOA"/>
    <property type="match status" value="1"/>
</dbReference>
<dbReference type="Pfam" id="PF00069">
    <property type="entry name" value="Pkinase"/>
    <property type="match status" value="1"/>
</dbReference>
<dbReference type="GO" id="GO:0043484">
    <property type="term" value="P:regulation of RNA splicing"/>
    <property type="evidence" value="ECO:0007669"/>
    <property type="project" value="TreeGrafter"/>
</dbReference>
<dbReference type="OrthoDB" id="283111at2759"/>
<dbReference type="GO" id="GO:0004674">
    <property type="term" value="F:protein serine/threonine kinase activity"/>
    <property type="evidence" value="ECO:0007669"/>
    <property type="project" value="UniProtKB-KW"/>
</dbReference>
<keyword evidence="10" id="KW-1185">Reference proteome</keyword>
<evidence type="ECO:0000256" key="2">
    <source>
        <dbReference type="ARBA" id="ARBA00022679"/>
    </source>
</evidence>